<gene>
    <name evidence="2" type="ORF">N4261_22280</name>
</gene>
<proteinExistence type="inferred from homology"/>
<dbReference type="RefSeq" id="WP_261757433.1">
    <property type="nucleotide sequence ID" value="NZ_CP104562.2"/>
</dbReference>
<dbReference type="Gene3D" id="3.40.50.2020">
    <property type="match status" value="1"/>
</dbReference>
<dbReference type="Proteomes" id="UP001064933">
    <property type="component" value="Chromosome"/>
</dbReference>
<protein>
    <submittedName>
        <fullName evidence="2">ComF family protein</fullName>
    </submittedName>
</protein>
<name>A0ABY6AY11_9BURK</name>
<dbReference type="PANTHER" id="PTHR47505:SF1">
    <property type="entry name" value="DNA UTILIZATION PROTEIN YHGH"/>
    <property type="match status" value="1"/>
</dbReference>
<keyword evidence="3" id="KW-1185">Reference proteome</keyword>
<comment type="similarity">
    <text evidence="1">Belongs to the ComF/GntX family.</text>
</comment>
<organism evidence="2 3">
    <name type="scientific">Roseateles amylovorans</name>
    <dbReference type="NCBI Taxonomy" id="2978473"/>
    <lineage>
        <taxon>Bacteria</taxon>
        <taxon>Pseudomonadati</taxon>
        <taxon>Pseudomonadota</taxon>
        <taxon>Betaproteobacteria</taxon>
        <taxon>Burkholderiales</taxon>
        <taxon>Sphaerotilaceae</taxon>
        <taxon>Roseateles</taxon>
    </lineage>
</organism>
<reference evidence="2" key="1">
    <citation type="submission" date="2022-10" db="EMBL/GenBank/DDBJ databases">
        <title>Characterization and whole genome sequencing of a new Roseateles species, isolated from fresh water.</title>
        <authorList>
            <person name="Guliayeva D.Y."/>
            <person name="Akhremchuk A.E."/>
            <person name="Sikolenko M.A."/>
            <person name="Valentovich L.N."/>
            <person name="Sidarenka A.V."/>
        </authorList>
    </citation>
    <scope>NUCLEOTIDE SEQUENCE</scope>
    <source>
        <strain evidence="2">BIM B-1768</strain>
    </source>
</reference>
<dbReference type="SUPFAM" id="SSF53271">
    <property type="entry name" value="PRTase-like"/>
    <property type="match status" value="1"/>
</dbReference>
<dbReference type="EMBL" id="CP104562">
    <property type="protein sequence ID" value="UXH77680.1"/>
    <property type="molecule type" value="Genomic_DNA"/>
</dbReference>
<dbReference type="InterPro" id="IPR051910">
    <property type="entry name" value="ComF/GntX_DNA_util-trans"/>
</dbReference>
<evidence type="ECO:0000313" key="3">
    <source>
        <dbReference type="Proteomes" id="UP001064933"/>
    </source>
</evidence>
<dbReference type="InterPro" id="IPR029057">
    <property type="entry name" value="PRTase-like"/>
</dbReference>
<dbReference type="PANTHER" id="PTHR47505">
    <property type="entry name" value="DNA UTILIZATION PROTEIN YHGH"/>
    <property type="match status" value="1"/>
</dbReference>
<dbReference type="CDD" id="cd06223">
    <property type="entry name" value="PRTases_typeI"/>
    <property type="match status" value="1"/>
</dbReference>
<evidence type="ECO:0000313" key="2">
    <source>
        <dbReference type="EMBL" id="UXH77680.1"/>
    </source>
</evidence>
<sequence>MAKPLANAIRARWPGECPLCRRWCRDTLCADCRHRFDAPPPARCRTCALRLPTGATIARCGHCLRRPPPLDRCIAAQDYLFPWDRLLQAFKFQERLALAPVLADRLHQALDHEHARDPLRPPDLILPIPLSDSRLRERGYNQSQLIGQTLARRRQCRLCVHSLIRVRDTGHQARLSLAERRGNLRGAFAVVRPVRGLRVAVLDDVMTSGATVFEAAATLRRAGAAEVHAWTVARTPD</sequence>
<evidence type="ECO:0000256" key="1">
    <source>
        <dbReference type="ARBA" id="ARBA00008007"/>
    </source>
</evidence>
<accession>A0ABY6AY11</accession>
<dbReference type="InterPro" id="IPR000836">
    <property type="entry name" value="PRTase_dom"/>
</dbReference>